<sequence length="57" mass="6251">MADSFAADLMVGLVPVQEASSEASFVMGLEYFSPGRATGSRRVPDVQKSIDRWMVEQ</sequence>
<dbReference type="Proteomes" id="UP000645865">
    <property type="component" value="Unassembled WGS sequence"/>
</dbReference>
<reference evidence="1" key="1">
    <citation type="submission" date="2020-12" db="EMBL/GenBank/DDBJ databases">
        <title>Comparative genomic insights into the epidemiology and virulence of plant pathogenic Pseudomonads from Turkey.</title>
        <authorList>
            <person name="Dillon M."/>
            <person name="Ruiz-Bedoya T."/>
            <person name="Bendalovic-Torma C."/>
            <person name="Guttman K.M."/>
            <person name="Kwak H."/>
            <person name="Middleton M.A."/>
            <person name="Wang P.W."/>
            <person name="Horuz S."/>
            <person name="Aysan Y."/>
            <person name="Guttman D.S."/>
        </authorList>
    </citation>
    <scope>NUCLEOTIDE SEQUENCE</scope>
    <source>
        <strain evidence="1">S5_IA_3a</strain>
    </source>
</reference>
<comment type="caution">
    <text evidence="1">The sequence shown here is derived from an EMBL/GenBank/DDBJ whole genome shotgun (WGS) entry which is preliminary data.</text>
</comment>
<organism evidence="1 2">
    <name type="scientific">Pseudomonas rhodesiae</name>
    <dbReference type="NCBI Taxonomy" id="76760"/>
    <lineage>
        <taxon>Bacteria</taxon>
        <taxon>Pseudomonadati</taxon>
        <taxon>Pseudomonadota</taxon>
        <taxon>Gammaproteobacteria</taxon>
        <taxon>Pseudomonadales</taxon>
        <taxon>Pseudomonadaceae</taxon>
        <taxon>Pseudomonas</taxon>
    </lineage>
</organism>
<evidence type="ECO:0000313" key="2">
    <source>
        <dbReference type="Proteomes" id="UP000645865"/>
    </source>
</evidence>
<evidence type="ECO:0000313" key="1">
    <source>
        <dbReference type="EMBL" id="MBI6626572.1"/>
    </source>
</evidence>
<dbReference type="AlphaFoldDB" id="A0A8I1E7U7"/>
<name>A0A8I1E7U7_9PSED</name>
<dbReference type="EMBL" id="JAEILH010000039">
    <property type="protein sequence ID" value="MBI6626572.1"/>
    <property type="molecule type" value="Genomic_DNA"/>
</dbReference>
<dbReference type="RefSeq" id="WP_023082351.1">
    <property type="nucleotide sequence ID" value="NZ_JAEILH010000039.1"/>
</dbReference>
<accession>A0A8I1E7U7</accession>
<gene>
    <name evidence="1" type="ORF">YA0853_23315</name>
</gene>
<proteinExistence type="predicted"/>
<protein>
    <submittedName>
        <fullName evidence="1">Uncharacterized protein</fullName>
    </submittedName>
</protein>